<proteinExistence type="predicted"/>
<dbReference type="InterPro" id="IPR036390">
    <property type="entry name" value="WH_DNA-bd_sf"/>
</dbReference>
<dbReference type="KEGG" id="tne:Tneu_0403"/>
<dbReference type="Proteomes" id="UP000001694">
    <property type="component" value="Chromosome"/>
</dbReference>
<dbReference type="eggNOG" id="arCOG00744">
    <property type="taxonomic scope" value="Archaea"/>
</dbReference>
<gene>
    <name evidence="1" type="ordered locus">Tneu_0403</name>
</gene>
<dbReference type="RefSeq" id="WP_012349771.1">
    <property type="nucleotide sequence ID" value="NC_010525.1"/>
</dbReference>
<dbReference type="STRING" id="444157.Tneu_0403"/>
<name>B1YBW7_PYRNV</name>
<dbReference type="OrthoDB" id="97174at2157"/>
<evidence type="ECO:0000313" key="2">
    <source>
        <dbReference type="Proteomes" id="UP000001694"/>
    </source>
</evidence>
<keyword evidence="2" id="KW-1185">Reference proteome</keyword>
<accession>B1YBW7</accession>
<organism evidence="1 2">
    <name type="scientific">Pyrobaculum neutrophilum (strain DSM 2338 / JCM 9278 / NBRC 100436 / V24Sta)</name>
    <name type="common">Thermoproteus neutrophilus</name>
    <dbReference type="NCBI Taxonomy" id="444157"/>
    <lineage>
        <taxon>Archaea</taxon>
        <taxon>Thermoproteota</taxon>
        <taxon>Thermoprotei</taxon>
        <taxon>Thermoproteales</taxon>
        <taxon>Thermoproteaceae</taxon>
        <taxon>Pyrobaculum</taxon>
    </lineage>
</organism>
<dbReference type="EMBL" id="CP001014">
    <property type="protein sequence ID" value="ACB39351.1"/>
    <property type="molecule type" value="Genomic_DNA"/>
</dbReference>
<reference evidence="1" key="1">
    <citation type="submission" date="2008-03" db="EMBL/GenBank/DDBJ databases">
        <title>Complete sequence of Thermoproteus neutrophilus V24Sta.</title>
        <authorList>
            <consortium name="US DOE Joint Genome Institute"/>
            <person name="Copeland A."/>
            <person name="Lucas S."/>
            <person name="Lapidus A."/>
            <person name="Glavina del Rio T."/>
            <person name="Dalin E."/>
            <person name="Tice H."/>
            <person name="Bruce D."/>
            <person name="Goodwin L."/>
            <person name="Pitluck S."/>
            <person name="Sims D."/>
            <person name="Brettin T."/>
            <person name="Detter J.C."/>
            <person name="Han C."/>
            <person name="Kuske C.R."/>
            <person name="Schmutz J."/>
            <person name="Larimer F."/>
            <person name="Land M."/>
            <person name="Hauser L."/>
            <person name="Kyrpides N."/>
            <person name="Mikhailova N."/>
            <person name="Biddle J.F."/>
            <person name="Zhang Z."/>
            <person name="Fitz-Gibbon S.T."/>
            <person name="Lowe T.M."/>
            <person name="Saltikov C."/>
            <person name="House C.H."/>
            <person name="Richardson P."/>
        </authorList>
    </citation>
    <scope>NUCLEOTIDE SEQUENCE [LARGE SCALE GENOMIC DNA]</scope>
    <source>
        <strain evidence="1">V24Sta</strain>
    </source>
</reference>
<dbReference type="AlphaFoldDB" id="B1YBW7"/>
<sequence>MCRLEEKDLDILRVAFYKRGAKFYGIYKEVKLPLATAWRRTNKLLSLGFLAERDEKLYVTDKGLIALAYAGDTAALGELARHYGEPPEAVKYLIDEVCGSVALEYIPLEKFSEVAKLLDIGNLYRYKGTVAERLVAKIMLEFCRPCRVDTEEGSYVLGNGFIVAAHCRLCNGGSYELLPDCTRMAEIFSNVKKVFIKSGGEGRHEDNKTRCT</sequence>
<evidence type="ECO:0000313" key="1">
    <source>
        <dbReference type="EMBL" id="ACB39351.1"/>
    </source>
</evidence>
<dbReference type="GeneID" id="6166183"/>
<dbReference type="SUPFAM" id="SSF46785">
    <property type="entry name" value="Winged helix' DNA-binding domain"/>
    <property type="match status" value="1"/>
</dbReference>
<dbReference type="HOGENOM" id="CLU_1324081_0_0_2"/>
<protein>
    <submittedName>
        <fullName evidence="1">Uncharacterized protein</fullName>
    </submittedName>
</protein>